<dbReference type="AlphaFoldDB" id="A0A1W2EMJ4"/>
<name>A0A1W2EMJ4_9BACT</name>
<accession>A0A1W2EMJ4</accession>
<dbReference type="InterPro" id="IPR009875">
    <property type="entry name" value="PilZ_domain"/>
</dbReference>
<sequence>MENDRRLQARKKINVPICFIKGYDAPYHQAVTHNVSVDGICFESTQIFSQGECFFIKIDDLLPVFEPFESYDACVVQVKWCQRQNINSSYGVGIKRLGKAKIIKKKDINPSIHCCELCGAPSIQEIVKTDEHILLCQSCFTSISQFSEKTLETNITRFIMGNVI</sequence>
<evidence type="ECO:0000313" key="3">
    <source>
        <dbReference type="Proteomes" id="UP000192418"/>
    </source>
</evidence>
<dbReference type="EMBL" id="FWXY01000035">
    <property type="protein sequence ID" value="SMD10516.1"/>
    <property type="molecule type" value="Genomic_DNA"/>
</dbReference>
<dbReference type="GO" id="GO:0035438">
    <property type="term" value="F:cyclic-di-GMP binding"/>
    <property type="evidence" value="ECO:0007669"/>
    <property type="project" value="InterPro"/>
</dbReference>
<dbReference type="RefSeq" id="WP_084071639.1">
    <property type="nucleotide sequence ID" value="NZ_FWXY01000035.1"/>
</dbReference>
<reference evidence="2 3" key="1">
    <citation type="submission" date="2017-04" db="EMBL/GenBank/DDBJ databases">
        <authorList>
            <person name="Afonso C.L."/>
            <person name="Miller P.J."/>
            <person name="Scott M.A."/>
            <person name="Spackman E."/>
            <person name="Goraichik I."/>
            <person name="Dimitrov K.M."/>
            <person name="Suarez D.L."/>
            <person name="Swayne D.E."/>
        </authorList>
    </citation>
    <scope>NUCLEOTIDE SEQUENCE [LARGE SCALE GENOMIC DNA]</scope>
    <source>
        <strain evidence="2 3">DSM 3385</strain>
    </source>
</reference>
<evidence type="ECO:0000259" key="1">
    <source>
        <dbReference type="Pfam" id="PF07238"/>
    </source>
</evidence>
<protein>
    <submittedName>
        <fullName evidence="2">PilZ domain-containing protein</fullName>
    </submittedName>
</protein>
<organism evidence="2 3">
    <name type="scientific">Desulfocicer vacuolatum DSM 3385</name>
    <dbReference type="NCBI Taxonomy" id="1121400"/>
    <lineage>
        <taxon>Bacteria</taxon>
        <taxon>Pseudomonadati</taxon>
        <taxon>Thermodesulfobacteriota</taxon>
        <taxon>Desulfobacteria</taxon>
        <taxon>Desulfobacterales</taxon>
        <taxon>Desulfobacteraceae</taxon>
        <taxon>Desulfocicer</taxon>
    </lineage>
</organism>
<gene>
    <name evidence="2" type="ORF">SAMN02746065_1351</name>
</gene>
<keyword evidence="3" id="KW-1185">Reference proteome</keyword>
<proteinExistence type="predicted"/>
<dbReference type="Pfam" id="PF07238">
    <property type="entry name" value="PilZ"/>
    <property type="match status" value="1"/>
</dbReference>
<dbReference type="Proteomes" id="UP000192418">
    <property type="component" value="Unassembled WGS sequence"/>
</dbReference>
<feature type="domain" description="PilZ" evidence="1">
    <location>
        <begin position="4"/>
        <end position="95"/>
    </location>
</feature>
<evidence type="ECO:0000313" key="2">
    <source>
        <dbReference type="EMBL" id="SMD10516.1"/>
    </source>
</evidence>
<dbReference type="OrthoDB" id="9958500at2"/>